<feature type="transmembrane region" description="Helical" evidence="1">
    <location>
        <begin position="50"/>
        <end position="73"/>
    </location>
</feature>
<dbReference type="Proteomes" id="UP001165060">
    <property type="component" value="Unassembled WGS sequence"/>
</dbReference>
<sequence length="189" mass="21280">MSCSRKSIGVVSLTTICHVLLLLCLLHTGGAVVAIFVDSSSANSKLNDAGFFWPLHITALTNCVAISWIFVILRRNPIVRRWSVAVVFFLVCSILSLIFNWDEDQDHDWFQHEMLEAFLRLTNIVASVLIIHVLLLLKREAEMSRRTVFYNILLMDELHEPLVSSQQVHPGNRDDAVELVPPPLAPVPA</sequence>
<keyword evidence="4" id="KW-1185">Reference proteome</keyword>
<reference evidence="3 4" key="1">
    <citation type="journal article" date="2023" name="Commun. Biol.">
        <title>Genome analysis of Parmales, the sister group of diatoms, reveals the evolutionary specialization of diatoms from phago-mixotrophs to photoautotrophs.</title>
        <authorList>
            <person name="Ban H."/>
            <person name="Sato S."/>
            <person name="Yoshikawa S."/>
            <person name="Yamada K."/>
            <person name="Nakamura Y."/>
            <person name="Ichinomiya M."/>
            <person name="Sato N."/>
            <person name="Blanc-Mathieu R."/>
            <person name="Endo H."/>
            <person name="Kuwata A."/>
            <person name="Ogata H."/>
        </authorList>
    </citation>
    <scope>NUCLEOTIDE SEQUENCE [LARGE SCALE GENOMIC DNA]</scope>
</reference>
<gene>
    <name evidence="3" type="ORF">TeGR_g6311</name>
</gene>
<dbReference type="EMBL" id="BRYB01001694">
    <property type="protein sequence ID" value="GMI31386.1"/>
    <property type="molecule type" value="Genomic_DNA"/>
</dbReference>
<feature type="chain" id="PRO_5047401898" evidence="2">
    <location>
        <begin position="32"/>
        <end position="189"/>
    </location>
</feature>
<name>A0ABQ6MSE1_9STRA</name>
<evidence type="ECO:0000256" key="2">
    <source>
        <dbReference type="SAM" id="SignalP"/>
    </source>
</evidence>
<organism evidence="3 4">
    <name type="scientific">Tetraparma gracilis</name>
    <dbReference type="NCBI Taxonomy" id="2962635"/>
    <lineage>
        <taxon>Eukaryota</taxon>
        <taxon>Sar</taxon>
        <taxon>Stramenopiles</taxon>
        <taxon>Ochrophyta</taxon>
        <taxon>Bolidophyceae</taxon>
        <taxon>Parmales</taxon>
        <taxon>Triparmaceae</taxon>
        <taxon>Tetraparma</taxon>
    </lineage>
</organism>
<accession>A0ABQ6MSE1</accession>
<feature type="transmembrane region" description="Helical" evidence="1">
    <location>
        <begin position="117"/>
        <end position="137"/>
    </location>
</feature>
<evidence type="ECO:0000313" key="3">
    <source>
        <dbReference type="EMBL" id="GMI31386.1"/>
    </source>
</evidence>
<feature type="signal peptide" evidence="2">
    <location>
        <begin position="1"/>
        <end position="31"/>
    </location>
</feature>
<keyword evidence="1" id="KW-0812">Transmembrane</keyword>
<keyword evidence="2" id="KW-0732">Signal</keyword>
<keyword evidence="1" id="KW-0472">Membrane</keyword>
<keyword evidence="1" id="KW-1133">Transmembrane helix</keyword>
<comment type="caution">
    <text evidence="3">The sequence shown here is derived from an EMBL/GenBank/DDBJ whole genome shotgun (WGS) entry which is preliminary data.</text>
</comment>
<evidence type="ECO:0000313" key="4">
    <source>
        <dbReference type="Proteomes" id="UP001165060"/>
    </source>
</evidence>
<protein>
    <submittedName>
        <fullName evidence="3">Uncharacterized protein</fullName>
    </submittedName>
</protein>
<evidence type="ECO:0000256" key="1">
    <source>
        <dbReference type="SAM" id="Phobius"/>
    </source>
</evidence>
<feature type="transmembrane region" description="Helical" evidence="1">
    <location>
        <begin position="82"/>
        <end position="101"/>
    </location>
</feature>
<proteinExistence type="predicted"/>